<feature type="transmembrane region" description="Helical" evidence="7">
    <location>
        <begin position="420"/>
        <end position="440"/>
    </location>
</feature>
<evidence type="ECO:0000256" key="5">
    <source>
        <dbReference type="ARBA" id="ARBA00022989"/>
    </source>
</evidence>
<keyword evidence="4 7" id="KW-0812">Transmembrane</keyword>
<feature type="transmembrane region" description="Helical" evidence="7">
    <location>
        <begin position="235"/>
        <end position="252"/>
    </location>
</feature>
<comment type="caution">
    <text evidence="8">The sequence shown here is derived from an EMBL/GenBank/DDBJ whole genome shotgun (WGS) entry which is preliminary data.</text>
</comment>
<dbReference type="SUPFAM" id="SSF161098">
    <property type="entry name" value="MetI-like"/>
    <property type="match status" value="2"/>
</dbReference>
<evidence type="ECO:0000256" key="6">
    <source>
        <dbReference type="ARBA" id="ARBA00023136"/>
    </source>
</evidence>
<comment type="subcellular location">
    <subcellularLocation>
        <location evidence="1">Cell membrane</location>
        <topology evidence="1">Multi-pass membrane protein</topology>
    </subcellularLocation>
</comment>
<keyword evidence="5 7" id="KW-1133">Transmembrane helix</keyword>
<organism evidence="8 9">
    <name type="scientific">Donghicola tyrosinivorans</name>
    <dbReference type="NCBI Taxonomy" id="1652492"/>
    <lineage>
        <taxon>Bacteria</taxon>
        <taxon>Pseudomonadati</taxon>
        <taxon>Pseudomonadota</taxon>
        <taxon>Alphaproteobacteria</taxon>
        <taxon>Rhodobacterales</taxon>
        <taxon>Roseobacteraceae</taxon>
        <taxon>Donghicola</taxon>
    </lineage>
</organism>
<dbReference type="PANTHER" id="PTHR30043:SF1">
    <property type="entry name" value="ABC TRANSPORT SYSTEM PERMEASE PROTEIN P69"/>
    <property type="match status" value="1"/>
</dbReference>
<name>A0A2T0WS08_9RHOB</name>
<dbReference type="Proteomes" id="UP000238392">
    <property type="component" value="Unassembled WGS sequence"/>
</dbReference>
<feature type="transmembrane region" description="Helical" evidence="7">
    <location>
        <begin position="213"/>
        <end position="230"/>
    </location>
</feature>
<keyword evidence="3" id="KW-1003">Cell membrane</keyword>
<feature type="transmembrane region" description="Helical" evidence="7">
    <location>
        <begin position="452"/>
        <end position="469"/>
    </location>
</feature>
<keyword evidence="2" id="KW-0813">Transport</keyword>
<evidence type="ECO:0000256" key="2">
    <source>
        <dbReference type="ARBA" id="ARBA00022448"/>
    </source>
</evidence>
<sequence>MSRQRRHVLAGFAALTLLAFLWADLSGPAPDPWLTLRQVGWGLMHPSLPALPALTYAAALTVAFALCGVALGAGAGLLLAPLYQFTPVRWLCVSVRAVHELFWALLLLNITGLSPTTGILAIGLPYAGIFAKVFAEYLEEASPAPSRALPRATGQITRLLWANLPQCLPQMRSYALYRVECGMRSSAVLGFIGLPTLGFQLETYFRQAHYDQAIVVLAVFFALILPLRYWLRWRLALLFILAGAALLAAQPVPPMADGAWLRFFQDIVPAPIRLDQPMLPWLDKVLIGQAWPGAINTLVLSQIALALSALLAAVAFPMIVPRVSGRIGAAVGHGLLVLVRSTPEYMLAFVLLQVFGPSMLPAILALGLHNGAIIAHLMGRHASTLTLRHDAPRGLTLWGWELFPRLSGSFWALCLYRWEIIIRESAIMGILGITTLGFYVQRNVQELRLDRVVLLLLVTIGITLAVDHLSRRLRRTMRLGNDLRIETSRGQWRT</sequence>
<feature type="transmembrane region" description="Helical" evidence="7">
    <location>
        <begin position="294"/>
        <end position="316"/>
    </location>
</feature>
<evidence type="ECO:0000256" key="7">
    <source>
        <dbReference type="SAM" id="Phobius"/>
    </source>
</evidence>
<dbReference type="Gene3D" id="1.10.3720.10">
    <property type="entry name" value="MetI-like"/>
    <property type="match status" value="1"/>
</dbReference>
<keyword evidence="6 7" id="KW-0472">Membrane</keyword>
<feature type="transmembrane region" description="Helical" evidence="7">
    <location>
        <begin position="345"/>
        <end position="368"/>
    </location>
</feature>
<dbReference type="GO" id="GO:0005886">
    <property type="term" value="C:plasma membrane"/>
    <property type="evidence" value="ECO:0007669"/>
    <property type="project" value="UniProtKB-SubCell"/>
</dbReference>
<keyword evidence="9" id="KW-1185">Reference proteome</keyword>
<dbReference type="AlphaFoldDB" id="A0A2T0WS08"/>
<protein>
    <submittedName>
        <fullName evidence="8">Phosphonate transport system permease protein</fullName>
    </submittedName>
</protein>
<dbReference type="OrthoDB" id="7808588at2"/>
<reference evidence="8 9" key="1">
    <citation type="submission" date="2018-03" db="EMBL/GenBank/DDBJ databases">
        <title>Genomic Encyclopedia of Archaeal and Bacterial Type Strains, Phase II (KMG-II): from individual species to whole genera.</title>
        <authorList>
            <person name="Goeker M."/>
        </authorList>
    </citation>
    <scope>NUCLEOTIDE SEQUENCE [LARGE SCALE GENOMIC DNA]</scope>
    <source>
        <strain evidence="8 9">DSM 100212</strain>
    </source>
</reference>
<feature type="transmembrane region" description="Helical" evidence="7">
    <location>
        <begin position="101"/>
        <end position="124"/>
    </location>
</feature>
<evidence type="ECO:0000256" key="4">
    <source>
        <dbReference type="ARBA" id="ARBA00022692"/>
    </source>
</evidence>
<proteinExistence type="predicted"/>
<dbReference type="EMBL" id="PVTQ01000006">
    <property type="protein sequence ID" value="PRY89455.1"/>
    <property type="molecule type" value="Genomic_DNA"/>
</dbReference>
<accession>A0A2T0WS08</accession>
<evidence type="ECO:0000313" key="9">
    <source>
        <dbReference type="Proteomes" id="UP000238392"/>
    </source>
</evidence>
<gene>
    <name evidence="8" type="ORF">CLV74_106157</name>
</gene>
<evidence type="ECO:0000256" key="3">
    <source>
        <dbReference type="ARBA" id="ARBA00022475"/>
    </source>
</evidence>
<dbReference type="InterPro" id="IPR035906">
    <property type="entry name" value="MetI-like_sf"/>
</dbReference>
<dbReference type="RefSeq" id="WP_106264575.1">
    <property type="nucleotide sequence ID" value="NZ_PVTQ01000006.1"/>
</dbReference>
<evidence type="ECO:0000256" key="1">
    <source>
        <dbReference type="ARBA" id="ARBA00004651"/>
    </source>
</evidence>
<dbReference type="PANTHER" id="PTHR30043">
    <property type="entry name" value="PHOSPHONATES TRANSPORT SYSTEM PERMEASE PROTEIN"/>
    <property type="match status" value="1"/>
</dbReference>
<evidence type="ECO:0000313" key="8">
    <source>
        <dbReference type="EMBL" id="PRY89455.1"/>
    </source>
</evidence>
<feature type="transmembrane region" description="Helical" evidence="7">
    <location>
        <begin position="50"/>
        <end position="80"/>
    </location>
</feature>